<keyword evidence="3" id="KW-1185">Reference proteome</keyword>
<protein>
    <submittedName>
        <fullName evidence="2">Ribonuclease H2, subunit C</fullName>
    </submittedName>
</protein>
<name>A0ABQ8K7M3_9APHY</name>
<organism evidence="2 3">
    <name type="scientific">Rhodofomes roseus</name>
    <dbReference type="NCBI Taxonomy" id="34475"/>
    <lineage>
        <taxon>Eukaryota</taxon>
        <taxon>Fungi</taxon>
        <taxon>Dikarya</taxon>
        <taxon>Basidiomycota</taxon>
        <taxon>Agaricomycotina</taxon>
        <taxon>Agaricomycetes</taxon>
        <taxon>Polyporales</taxon>
        <taxon>Rhodofomes</taxon>
    </lineage>
</organism>
<evidence type="ECO:0000256" key="1">
    <source>
        <dbReference type="SAM" id="MobiDB-lite"/>
    </source>
</evidence>
<feature type="region of interest" description="Disordered" evidence="1">
    <location>
        <begin position="150"/>
        <end position="184"/>
    </location>
</feature>
<sequence>MSPSITIAQAEEPLPTCTPYLMPFHIDYSGPAPISTYFRVKPAPPPGYLGKMERQGSAAQGTNTNSQDASESQTSSTSQATLVASSSSGTLETQLGESQDTLIVEDAVPTKTQGAGSRFVAAFRGRTVQGLKVELPEGYAGLILQTPEDASAARSSKRSGASAKEQVGTQATRSSRRSSQKEAMVIDTDVGGGVDGTEEAEPEGALRTLQPISTFSSFVLWNQDIPVDEGKDEYLRSIREWTRLAAEVHRVEEI</sequence>
<feature type="region of interest" description="Disordered" evidence="1">
    <location>
        <begin position="41"/>
        <end position="92"/>
    </location>
</feature>
<dbReference type="CDD" id="cd09271">
    <property type="entry name" value="RNase_H2-C"/>
    <property type="match status" value="1"/>
</dbReference>
<dbReference type="GeneID" id="72005447"/>
<proteinExistence type="predicted"/>
<evidence type="ECO:0000313" key="2">
    <source>
        <dbReference type="EMBL" id="KAH9832649.1"/>
    </source>
</evidence>
<dbReference type="Gene3D" id="2.40.128.680">
    <property type="match status" value="1"/>
</dbReference>
<comment type="caution">
    <text evidence="2">The sequence shown here is derived from an EMBL/GenBank/DDBJ whole genome shotgun (WGS) entry which is preliminary data.</text>
</comment>
<feature type="compositionally biased region" description="Low complexity" evidence="1">
    <location>
        <begin position="150"/>
        <end position="164"/>
    </location>
</feature>
<dbReference type="PANTHER" id="PTHR47204:SF1">
    <property type="entry name" value="RIBONUCLEASE H2 SUBUNIT C"/>
    <property type="match status" value="1"/>
</dbReference>
<dbReference type="EMBL" id="JADCUA010000021">
    <property type="protein sequence ID" value="KAH9832649.1"/>
    <property type="molecule type" value="Genomic_DNA"/>
</dbReference>
<feature type="compositionally biased region" description="Low complexity" evidence="1">
    <location>
        <begin position="66"/>
        <end position="88"/>
    </location>
</feature>
<dbReference type="InterPro" id="IPR013924">
    <property type="entry name" value="RNase_H2_suC"/>
</dbReference>
<dbReference type="RefSeq" id="XP_047775567.1">
    <property type="nucleotide sequence ID" value="XM_047924715.1"/>
</dbReference>
<accession>A0ABQ8K7M3</accession>
<evidence type="ECO:0000313" key="3">
    <source>
        <dbReference type="Proteomes" id="UP000814176"/>
    </source>
</evidence>
<dbReference type="PANTHER" id="PTHR47204">
    <property type="entry name" value="OS02G0168900 PROTEIN"/>
    <property type="match status" value="1"/>
</dbReference>
<gene>
    <name evidence="2" type="ORF">C8Q71DRAFT_777482</name>
</gene>
<reference evidence="2 3" key="1">
    <citation type="journal article" date="2021" name="Environ. Microbiol.">
        <title>Gene family expansions and transcriptome signatures uncover fungal adaptations to wood decay.</title>
        <authorList>
            <person name="Hage H."/>
            <person name="Miyauchi S."/>
            <person name="Viragh M."/>
            <person name="Drula E."/>
            <person name="Min B."/>
            <person name="Chaduli D."/>
            <person name="Navarro D."/>
            <person name="Favel A."/>
            <person name="Norest M."/>
            <person name="Lesage-Meessen L."/>
            <person name="Balint B."/>
            <person name="Merenyi Z."/>
            <person name="de Eugenio L."/>
            <person name="Morin E."/>
            <person name="Martinez A.T."/>
            <person name="Baldrian P."/>
            <person name="Stursova M."/>
            <person name="Martinez M.J."/>
            <person name="Novotny C."/>
            <person name="Magnuson J.K."/>
            <person name="Spatafora J.W."/>
            <person name="Maurice S."/>
            <person name="Pangilinan J."/>
            <person name="Andreopoulos W."/>
            <person name="LaButti K."/>
            <person name="Hundley H."/>
            <person name="Na H."/>
            <person name="Kuo A."/>
            <person name="Barry K."/>
            <person name="Lipzen A."/>
            <person name="Henrissat B."/>
            <person name="Riley R."/>
            <person name="Ahrendt S."/>
            <person name="Nagy L.G."/>
            <person name="Grigoriev I.V."/>
            <person name="Martin F."/>
            <person name="Rosso M.N."/>
        </authorList>
    </citation>
    <scope>NUCLEOTIDE SEQUENCE [LARGE SCALE GENOMIC DNA]</scope>
    <source>
        <strain evidence="2 3">CIRM-BRFM 1785</strain>
    </source>
</reference>
<dbReference type="Pfam" id="PF08615">
    <property type="entry name" value="RNase_H2_suC"/>
    <property type="match status" value="1"/>
</dbReference>
<dbReference type="Proteomes" id="UP000814176">
    <property type="component" value="Unassembled WGS sequence"/>
</dbReference>